<evidence type="ECO:0000313" key="2">
    <source>
        <dbReference type="EMBL" id="SPY95683.1"/>
    </source>
</evidence>
<keyword evidence="1" id="KW-0472">Membrane</keyword>
<dbReference type="AlphaFoldDB" id="A0A2X2BLF0"/>
<dbReference type="PROSITE" id="PS51257">
    <property type="entry name" value="PROKAR_LIPOPROTEIN"/>
    <property type="match status" value="1"/>
</dbReference>
<feature type="transmembrane region" description="Helical" evidence="1">
    <location>
        <begin position="29"/>
        <end position="47"/>
    </location>
</feature>
<reference evidence="2 3" key="1">
    <citation type="submission" date="2018-06" db="EMBL/GenBank/DDBJ databases">
        <authorList>
            <consortium name="Pathogen Informatics"/>
            <person name="Doyle S."/>
        </authorList>
    </citation>
    <scope>NUCLEOTIDE SEQUENCE [LARGE SCALE GENOMIC DNA]</scope>
    <source>
        <strain evidence="2 3">NCTC10975</strain>
    </source>
</reference>
<sequence length="53" mass="5445">MKNLLLDITALAGVSAVMAGCYLKYGVANTLIVGGCIAIIYALVVAMRGSRAN</sequence>
<gene>
    <name evidence="2" type="ORF">NCTC10975_01579</name>
</gene>
<keyword evidence="1" id="KW-0812">Transmembrane</keyword>
<dbReference type="Proteomes" id="UP000251485">
    <property type="component" value="Unassembled WGS sequence"/>
</dbReference>
<organism evidence="2 3">
    <name type="scientific">Proteus mirabilis</name>
    <dbReference type="NCBI Taxonomy" id="584"/>
    <lineage>
        <taxon>Bacteria</taxon>
        <taxon>Pseudomonadati</taxon>
        <taxon>Pseudomonadota</taxon>
        <taxon>Gammaproteobacteria</taxon>
        <taxon>Enterobacterales</taxon>
        <taxon>Morganellaceae</taxon>
        <taxon>Proteus</taxon>
    </lineage>
</organism>
<proteinExistence type="predicted"/>
<accession>A0A2X2BLF0</accession>
<name>A0A2X2BLF0_PROMI</name>
<protein>
    <submittedName>
        <fullName evidence="2">Uncharacterized protein</fullName>
    </submittedName>
</protein>
<evidence type="ECO:0000256" key="1">
    <source>
        <dbReference type="SAM" id="Phobius"/>
    </source>
</evidence>
<evidence type="ECO:0000313" key="3">
    <source>
        <dbReference type="Proteomes" id="UP000251485"/>
    </source>
</evidence>
<dbReference type="EMBL" id="UAUE01000009">
    <property type="protein sequence ID" value="SPY95683.1"/>
    <property type="molecule type" value="Genomic_DNA"/>
</dbReference>
<dbReference type="RefSeq" id="WP_409547790.1">
    <property type="nucleotide sequence ID" value="NZ_JBKCSE010000006.1"/>
</dbReference>
<keyword evidence="1" id="KW-1133">Transmembrane helix</keyword>